<comment type="similarity">
    <text evidence="5">Belongs to the VPS35 family.</text>
</comment>
<dbReference type="SMART" id="SM00248">
    <property type="entry name" value="ANK"/>
    <property type="match status" value="8"/>
</dbReference>
<feature type="repeat" description="ANK" evidence="14">
    <location>
        <begin position="129"/>
        <end position="161"/>
    </location>
</feature>
<keyword evidence="7" id="KW-0963">Cytoplasm</keyword>
<comment type="caution">
    <text evidence="16">The sequence shown here is derived from an EMBL/GenBank/DDBJ whole genome shotgun (WGS) entry which is preliminary data.</text>
</comment>
<keyword evidence="9" id="KW-0967">Endosome</keyword>
<evidence type="ECO:0000313" key="16">
    <source>
        <dbReference type="EMBL" id="KAK7601760.1"/>
    </source>
</evidence>
<dbReference type="FunFam" id="1.25.40.660:FF:000001">
    <property type="entry name" value="Vacuolar protein sorting-associated protein 35"/>
    <property type="match status" value="1"/>
</dbReference>
<dbReference type="PROSITE" id="PS50297">
    <property type="entry name" value="ANK_REP_REGION"/>
    <property type="match status" value="4"/>
</dbReference>
<evidence type="ECO:0000256" key="4">
    <source>
        <dbReference type="ARBA" id="ARBA00004603"/>
    </source>
</evidence>
<evidence type="ECO:0000256" key="15">
    <source>
        <dbReference type="SAM" id="Coils"/>
    </source>
</evidence>
<dbReference type="GO" id="GO:0099175">
    <property type="term" value="P:regulation of postsynapse organization"/>
    <property type="evidence" value="ECO:0007669"/>
    <property type="project" value="UniProtKB-ARBA"/>
</dbReference>
<evidence type="ECO:0000256" key="12">
    <source>
        <dbReference type="ARBA" id="ARBA00072998"/>
    </source>
</evidence>
<dbReference type="EMBL" id="JBBCAQ010000010">
    <property type="protein sequence ID" value="KAK7601760.1"/>
    <property type="molecule type" value="Genomic_DNA"/>
</dbReference>
<evidence type="ECO:0000256" key="6">
    <source>
        <dbReference type="ARBA" id="ARBA00022448"/>
    </source>
</evidence>
<feature type="repeat" description="ANK" evidence="14">
    <location>
        <begin position="96"/>
        <end position="128"/>
    </location>
</feature>
<dbReference type="GO" id="GO:0031748">
    <property type="term" value="F:D1 dopamine receptor binding"/>
    <property type="evidence" value="ECO:0007669"/>
    <property type="project" value="UniProtKB-ARBA"/>
</dbReference>
<keyword evidence="14" id="KW-0040">ANK repeat</keyword>
<protein>
    <recommendedName>
        <fullName evidence="12">Vacuolar protein sorting-associated protein 35</fullName>
    </recommendedName>
    <alternativeName>
        <fullName evidence="13">Vesicle protein sorting 35</fullName>
    </alternativeName>
</protein>
<dbReference type="InterPro" id="IPR042491">
    <property type="entry name" value="Vps35_C"/>
</dbReference>
<evidence type="ECO:0000256" key="7">
    <source>
        <dbReference type="ARBA" id="ARBA00022490"/>
    </source>
</evidence>
<feature type="repeat" description="ANK" evidence="14">
    <location>
        <begin position="195"/>
        <end position="227"/>
    </location>
</feature>
<reference evidence="16 17" key="1">
    <citation type="submission" date="2024-03" db="EMBL/GenBank/DDBJ databases">
        <title>Adaptation during the transition from Ophiocordyceps entomopathogen to insect associate is accompanied by gene loss and intensified selection.</title>
        <authorList>
            <person name="Ward C.M."/>
            <person name="Onetto C.A."/>
            <person name="Borneman A.R."/>
        </authorList>
    </citation>
    <scope>NUCLEOTIDE SEQUENCE [LARGE SCALE GENOMIC DNA]</scope>
    <source>
        <strain evidence="16">AWRI1</strain>
        <tissue evidence="16">Single Adult Female</tissue>
    </source>
</reference>
<evidence type="ECO:0000256" key="10">
    <source>
        <dbReference type="ARBA" id="ARBA00022927"/>
    </source>
</evidence>
<dbReference type="InterPro" id="IPR002110">
    <property type="entry name" value="Ankyrin_rpt"/>
</dbReference>
<dbReference type="GO" id="GO:0005770">
    <property type="term" value="C:late endosome"/>
    <property type="evidence" value="ECO:0007669"/>
    <property type="project" value="UniProtKB-SubCell"/>
</dbReference>
<dbReference type="GO" id="GO:0009967">
    <property type="term" value="P:positive regulation of signal transduction"/>
    <property type="evidence" value="ECO:0007669"/>
    <property type="project" value="UniProtKB-ARBA"/>
</dbReference>
<dbReference type="GO" id="GO:0005769">
    <property type="term" value="C:early endosome"/>
    <property type="evidence" value="ECO:0007669"/>
    <property type="project" value="UniProtKB-SubCell"/>
</dbReference>
<proteinExistence type="inferred from homology"/>
<dbReference type="GO" id="GO:0032880">
    <property type="term" value="P:regulation of protein localization"/>
    <property type="evidence" value="ECO:0007669"/>
    <property type="project" value="UniProtKB-ARBA"/>
</dbReference>
<evidence type="ECO:0000313" key="17">
    <source>
        <dbReference type="Proteomes" id="UP001367676"/>
    </source>
</evidence>
<dbReference type="GO" id="GO:0099639">
    <property type="term" value="P:neurotransmitter receptor transport, endosome to plasma membrane"/>
    <property type="evidence" value="ECO:0007669"/>
    <property type="project" value="UniProtKB-ARBA"/>
</dbReference>
<accession>A0AAN9Y8U1</accession>
<dbReference type="Proteomes" id="UP001367676">
    <property type="component" value="Unassembled WGS sequence"/>
</dbReference>
<keyword evidence="10" id="KW-0653">Protein transport</keyword>
<keyword evidence="11" id="KW-0472">Membrane</keyword>
<dbReference type="GO" id="GO:0005829">
    <property type="term" value="C:cytosol"/>
    <property type="evidence" value="ECO:0007669"/>
    <property type="project" value="GOC"/>
</dbReference>
<dbReference type="PANTHER" id="PTHR11099:SF0">
    <property type="entry name" value="VACUOLAR PROTEIN SORTING-ASSOCIATED PROTEIN 35"/>
    <property type="match status" value="1"/>
</dbReference>
<organism evidence="16 17">
    <name type="scientific">Parthenolecanium corni</name>
    <dbReference type="NCBI Taxonomy" id="536013"/>
    <lineage>
        <taxon>Eukaryota</taxon>
        <taxon>Metazoa</taxon>
        <taxon>Ecdysozoa</taxon>
        <taxon>Arthropoda</taxon>
        <taxon>Hexapoda</taxon>
        <taxon>Insecta</taxon>
        <taxon>Pterygota</taxon>
        <taxon>Neoptera</taxon>
        <taxon>Paraneoptera</taxon>
        <taxon>Hemiptera</taxon>
        <taxon>Sternorrhyncha</taxon>
        <taxon>Coccoidea</taxon>
        <taxon>Coccidae</taxon>
        <taxon>Parthenolecanium</taxon>
    </lineage>
</organism>
<evidence type="ECO:0000256" key="13">
    <source>
        <dbReference type="ARBA" id="ARBA00083192"/>
    </source>
</evidence>
<dbReference type="GO" id="GO:0010628">
    <property type="term" value="P:positive regulation of gene expression"/>
    <property type="evidence" value="ECO:0007669"/>
    <property type="project" value="UniProtKB-ARBA"/>
</dbReference>
<dbReference type="Pfam" id="PF03635">
    <property type="entry name" value="Vps35"/>
    <property type="match status" value="1"/>
</dbReference>
<keyword evidence="8" id="KW-0597">Phosphoprotein</keyword>
<dbReference type="PROSITE" id="PS50088">
    <property type="entry name" value="ANK_REPEAT"/>
    <property type="match status" value="4"/>
</dbReference>
<dbReference type="GO" id="GO:0031647">
    <property type="term" value="P:regulation of protein stability"/>
    <property type="evidence" value="ECO:0007669"/>
    <property type="project" value="UniProtKB-ARBA"/>
</dbReference>
<keyword evidence="6" id="KW-0813">Transport</keyword>
<evidence type="ECO:0000256" key="2">
    <source>
        <dbReference type="ARBA" id="ARBA00004412"/>
    </source>
</evidence>
<dbReference type="Pfam" id="PF00023">
    <property type="entry name" value="Ank"/>
    <property type="match status" value="1"/>
</dbReference>
<dbReference type="SUPFAM" id="SSF48403">
    <property type="entry name" value="Ankyrin repeat"/>
    <property type="match status" value="2"/>
</dbReference>
<keyword evidence="15" id="KW-0175">Coiled coil</keyword>
<dbReference type="Pfam" id="PF12796">
    <property type="entry name" value="Ank_2"/>
    <property type="match status" value="2"/>
</dbReference>
<dbReference type="GO" id="GO:0042147">
    <property type="term" value="P:retrograde transport, endosome to Golgi"/>
    <property type="evidence" value="ECO:0007669"/>
    <property type="project" value="InterPro"/>
</dbReference>
<evidence type="ECO:0000256" key="5">
    <source>
        <dbReference type="ARBA" id="ARBA00006536"/>
    </source>
</evidence>
<evidence type="ECO:0000256" key="11">
    <source>
        <dbReference type="ARBA" id="ARBA00023136"/>
    </source>
</evidence>
<dbReference type="GO" id="GO:0030906">
    <property type="term" value="C:retromer, cargo-selective complex"/>
    <property type="evidence" value="ECO:0007669"/>
    <property type="project" value="InterPro"/>
</dbReference>
<keyword evidence="17" id="KW-1185">Reference proteome</keyword>
<dbReference type="InterPro" id="IPR005378">
    <property type="entry name" value="Vps35"/>
</dbReference>
<dbReference type="Gene3D" id="1.25.40.660">
    <property type="entry name" value="Vacuolar protein sorting-associated protein 35, helical subcomplex Vps35-C"/>
    <property type="match status" value="1"/>
</dbReference>
<sequence>MKEAAPNKIEYVPEQVYFAARDGMAISLCSLLETMNQEQLKDLLETEICEDNGQRCTPLIIAARNGHEKVVKVFLHKFPVDLEREGSVKKDNFLIEGATALWCAAGNGHLNVVKTLVRAGADINHATLSLSTPLRAACFDGRLDIAKYLIDHGADVSKSNKFNNSCLMIAAHRGHKDVVRYLLESNADPNQKALCGATPLHFAAECGNVDIVKDLLKFGAQITRNEHGLTPLLAGAERTRLNVVEFLIKQDNILMGDKIDALELLGASFANDKDNYSLDLAYVFMKRGMELRYLDPNNIIYKPKYEPIPAYNYRTECQTLDDLEIIKHNPDELHMESLTIRERILGQHNPDVLHSVVFRGAVYADNSKFDRCIMLWLHALNLSQLNKISVTKDLLRFSQVFSQMVFQDEPFKFLYLETVLAAAVIELRRNKERLLSALTKEDIHVIQEEMENNLNSVLYMVVIATKLKNKFTTDEQYRIHQLVHELVSIKATSHHGQTLLHLCVDVETPVDSFHIVEVCRFPCAETAKLLIKCGANVNAMDDSRNTPLHIIVGYQRPINDFTTLHSIIMDLLDAGAHIDTVNAKGLTPSAMAATGVAQIILKAQMRPSLKCIAANVVTKHKIPYCGLVPKNLETFIGLHGICKYCEVMMTGQFEEQERLLEDAKSVVQAQALYMKRCLDKNKLMESLKHASNMLNELRTSLLSPKNYYELYITITDELRYLELYLHEEFQKGRQVNDLYELVQYAGNIVPRLYLLITVGVVYIKSNPTLKRDLLKDLVEMCRGVQHPLRGLFLRNYLLQLTRNELPDLPEENGDNPEGTVRDSIDFVLMNFAEMNKLWVRMQHQGHSRDKERREKEREELRILVGTNLVRLSQLESITLEKYRKVVLPGILEQVVSCKDAIAQEYLMECIIQVFPDEFHLSTLSMFLKSCEELHPGVNVKNIIILMIERLATHTQKNQEAESLQLFDIFSDQVASILQCRVDMPTEDKVSLQVALMNLALKCYSDQIDFVDKVLQTTMDIFAKLKTKKVVYNSAVSRELCRLMKLPVDYFNNILTILQLNHYADLMQCFDYTGRKTLALYLVNNILNMHTYIPTQELVEQLLGMISSLLEDQTDQPVIDEDPEDFAEEQSLVAKFIHMLRSETPDQQYLILSTARKHFGGGGNKRIYYTLPPLVFQAYQLALKYSSIAEEDDLWQKKCQKIFQFCHQTIMALVKAEQAELPLRLFLQGVLTIGQTPFENNETVAYEFLSQAFSLYEDEISESKCQLAAITLIIGVFEKLSCFGEENAEPVRTQCALAASKLLKKPDQCRAVATCSHLFWSGKTSSNEQLHDGKRVLDCLKKGVRIANQCMDTSVQVQLFIELLNHYIFFFERENEYVTVDMLNQLISKIRDELTNLENNEETQQISKHFSNTLVHLRNRKETGDETLNFGGLVL</sequence>
<dbReference type="PANTHER" id="PTHR11099">
    <property type="entry name" value="VACUOLAR SORTING PROTEIN 35"/>
    <property type="match status" value="1"/>
</dbReference>
<evidence type="ECO:0000256" key="3">
    <source>
        <dbReference type="ARBA" id="ARBA00004496"/>
    </source>
</evidence>
<evidence type="ECO:0000256" key="14">
    <source>
        <dbReference type="PROSITE-ProRule" id="PRU00023"/>
    </source>
</evidence>
<feature type="repeat" description="ANK" evidence="14">
    <location>
        <begin position="162"/>
        <end position="194"/>
    </location>
</feature>
<evidence type="ECO:0000256" key="9">
    <source>
        <dbReference type="ARBA" id="ARBA00022753"/>
    </source>
</evidence>
<dbReference type="PRINTS" id="PR01415">
    <property type="entry name" value="ANKYRIN"/>
</dbReference>
<dbReference type="GO" id="GO:0042176">
    <property type="term" value="P:regulation of protein catabolic process"/>
    <property type="evidence" value="ECO:0007669"/>
    <property type="project" value="UniProtKB-ARBA"/>
</dbReference>
<name>A0AAN9Y8U1_9HEMI</name>
<dbReference type="Gene3D" id="1.25.40.20">
    <property type="entry name" value="Ankyrin repeat-containing domain"/>
    <property type="match status" value="3"/>
</dbReference>
<dbReference type="InterPro" id="IPR036770">
    <property type="entry name" value="Ankyrin_rpt-contain_sf"/>
</dbReference>
<evidence type="ECO:0000256" key="1">
    <source>
        <dbReference type="ARBA" id="ARBA00004170"/>
    </source>
</evidence>
<gene>
    <name evidence="16" type="ORF">V9T40_009201</name>
</gene>
<comment type="subcellular location">
    <subcellularLocation>
        <location evidence="3">Cytoplasm</location>
    </subcellularLocation>
    <subcellularLocation>
        <location evidence="2">Early endosome</location>
    </subcellularLocation>
    <subcellularLocation>
        <location evidence="4">Late endosome</location>
    </subcellularLocation>
    <subcellularLocation>
        <location evidence="1">Membrane</location>
        <topology evidence="1">Peripheral membrane protein</topology>
    </subcellularLocation>
</comment>
<feature type="coiled-coil region" evidence="15">
    <location>
        <begin position="1379"/>
        <end position="1406"/>
    </location>
</feature>
<dbReference type="GO" id="GO:0051049">
    <property type="term" value="P:regulation of transport"/>
    <property type="evidence" value="ECO:0007669"/>
    <property type="project" value="UniProtKB-ARBA"/>
</dbReference>
<dbReference type="GO" id="GO:0050793">
    <property type="term" value="P:regulation of developmental process"/>
    <property type="evidence" value="ECO:0007669"/>
    <property type="project" value="UniProtKB-ARBA"/>
</dbReference>
<evidence type="ECO:0000256" key="8">
    <source>
        <dbReference type="ARBA" id="ARBA00022553"/>
    </source>
</evidence>